<reference evidence="1" key="1">
    <citation type="submission" date="2020-06" db="EMBL/GenBank/DDBJ databases">
        <title>Genomes of multiple members of Pneumocystis genus reveal paths to human pathogen Pneumocystis jirovecii.</title>
        <authorList>
            <person name="Cisse O.H."/>
            <person name="Ma L."/>
            <person name="Dekker J."/>
            <person name="Khil P."/>
            <person name="Jo J."/>
            <person name="Brenchley J."/>
            <person name="Blair R."/>
            <person name="Pahar B."/>
            <person name="Chabe M."/>
            <person name="Van Rompay K.A."/>
            <person name="Keesler R."/>
            <person name="Sukura A."/>
            <person name="Hirsch V."/>
            <person name="Kutty G."/>
            <person name="Liu Y."/>
            <person name="Peng L."/>
            <person name="Chen J."/>
            <person name="Song J."/>
            <person name="Weissenbacher-Lang C."/>
            <person name="Xu J."/>
            <person name="Upham N.S."/>
            <person name="Stajich J.E."/>
            <person name="Cuomo C.A."/>
            <person name="Cushion M.T."/>
            <person name="Kovacs J.A."/>
        </authorList>
    </citation>
    <scope>NUCLEOTIDE SEQUENCE</scope>
    <source>
        <strain evidence="1">2A</strain>
    </source>
</reference>
<dbReference type="AlphaFoldDB" id="A0A899G334"/>
<accession>A0A899G334</accession>
<sequence>MPFVSSVEDSFLNRKKRPIDRSKIVIIDPSVQIKHINRHLVELERDNYNDVKIELTKNEEVRTKKSNANVRRILTSRKTFAMHLDEAV</sequence>
<dbReference type="EMBL" id="CP054543">
    <property type="protein sequence ID" value="QSL66552.1"/>
    <property type="molecule type" value="Genomic_DNA"/>
</dbReference>
<gene>
    <name evidence="1" type="ORF">MERGE_000932</name>
</gene>
<dbReference type="OrthoDB" id="74807at2759"/>
<proteinExistence type="predicted"/>
<evidence type="ECO:0000313" key="2">
    <source>
        <dbReference type="Proteomes" id="UP000663699"/>
    </source>
</evidence>
<evidence type="ECO:0000313" key="1">
    <source>
        <dbReference type="EMBL" id="QSL66552.1"/>
    </source>
</evidence>
<organism evidence="1 2">
    <name type="scientific">Pneumocystis wakefieldiae</name>
    <dbReference type="NCBI Taxonomy" id="38082"/>
    <lineage>
        <taxon>Eukaryota</taxon>
        <taxon>Fungi</taxon>
        <taxon>Dikarya</taxon>
        <taxon>Ascomycota</taxon>
        <taxon>Taphrinomycotina</taxon>
        <taxon>Pneumocystomycetes</taxon>
        <taxon>Pneumocystaceae</taxon>
        <taxon>Pneumocystis</taxon>
    </lineage>
</organism>
<protein>
    <submittedName>
        <fullName evidence="1">Uncharacterized protein</fullName>
    </submittedName>
</protein>
<dbReference type="Proteomes" id="UP000663699">
    <property type="component" value="Chromosome 12"/>
</dbReference>
<keyword evidence="2" id="KW-1185">Reference proteome</keyword>
<name>A0A899G334_9ASCO</name>